<evidence type="ECO:0000313" key="1">
    <source>
        <dbReference type="EMBL" id="TCS96430.1"/>
    </source>
</evidence>
<dbReference type="Proteomes" id="UP000294937">
    <property type="component" value="Unassembled WGS sequence"/>
</dbReference>
<reference evidence="1 2" key="1">
    <citation type="submission" date="2019-03" db="EMBL/GenBank/DDBJ databases">
        <title>Genomic Encyclopedia of Type Strains, Phase IV (KMG-IV): sequencing the most valuable type-strain genomes for metagenomic binning, comparative biology and taxonomic classification.</title>
        <authorList>
            <person name="Goeker M."/>
        </authorList>
    </citation>
    <scope>NUCLEOTIDE SEQUENCE [LARGE SCALE GENOMIC DNA]</scope>
    <source>
        <strain evidence="1 2">DSM 45707</strain>
    </source>
</reference>
<dbReference type="EMBL" id="SMAG01000001">
    <property type="protein sequence ID" value="TCS96430.1"/>
    <property type="molecule type" value="Genomic_DNA"/>
</dbReference>
<dbReference type="RefSeq" id="WP_131922852.1">
    <property type="nucleotide sequence ID" value="NZ_SMAG01000001.1"/>
</dbReference>
<sequence>MDQQEVREFVERYMEHHQCQVIESTPSYLQTQLSIEVDKDLLNRPFYWMYVEKLNQEPQPAQFCFIFDLENHPPDQRGEYIFFGSPRFSQMLQSAQKHGRFVRLYQEAPGWELSLHSKPYIPWLLINFKLSYICDQKKDRLNSLGINLYTGEIKDNFYPWIQTFSWTSQIPVKRHLLSKRLSIPEAVGELEYYLQDQLHQEDLSWAEAAKERLQMEMNQLNSFYPEGEVQNEEKEKEKKQRIREMIWQYHPRVEIEVVNAGIFYMNPSSESLSS</sequence>
<name>A0A4R3LB58_9BACL</name>
<dbReference type="AlphaFoldDB" id="A0A4R3LB58"/>
<accession>A0A4R3LB58</accession>
<keyword evidence="2" id="KW-1185">Reference proteome</keyword>
<dbReference type="OrthoDB" id="2433584at2"/>
<organism evidence="1 2">
    <name type="scientific">Hazenella coriacea</name>
    <dbReference type="NCBI Taxonomy" id="1179467"/>
    <lineage>
        <taxon>Bacteria</taxon>
        <taxon>Bacillati</taxon>
        <taxon>Bacillota</taxon>
        <taxon>Bacilli</taxon>
        <taxon>Bacillales</taxon>
        <taxon>Thermoactinomycetaceae</taxon>
        <taxon>Hazenella</taxon>
    </lineage>
</organism>
<gene>
    <name evidence="1" type="ORF">EDD58_10163</name>
</gene>
<proteinExistence type="predicted"/>
<protein>
    <submittedName>
        <fullName evidence="1">Uncharacterized protein YqhG</fullName>
    </submittedName>
</protein>
<dbReference type="Pfam" id="PF11079">
    <property type="entry name" value="YqhG"/>
    <property type="match status" value="1"/>
</dbReference>
<comment type="caution">
    <text evidence="1">The sequence shown here is derived from an EMBL/GenBank/DDBJ whole genome shotgun (WGS) entry which is preliminary data.</text>
</comment>
<dbReference type="InterPro" id="IPR024562">
    <property type="entry name" value="YqhG"/>
</dbReference>
<evidence type="ECO:0000313" key="2">
    <source>
        <dbReference type="Proteomes" id="UP000294937"/>
    </source>
</evidence>